<dbReference type="AlphaFoldDB" id="A0A4R2NKN8"/>
<feature type="signal peptide" evidence="1">
    <location>
        <begin position="1"/>
        <end position="26"/>
    </location>
</feature>
<evidence type="ECO:0008006" key="4">
    <source>
        <dbReference type="Google" id="ProtNLM"/>
    </source>
</evidence>
<sequence>MQTKRFFLQLVCVLSLTLFSLQNTFAQVEKLQTAISDTSVPFQGKLQQENGKYRYDYHDVYQSDSLAKDLQASGYHGGGPSWLGIIYGAFKLCDNNLIDEIEMKVDVTGVTFWSANKEDLDKIGRIVSTIKTNDELLQLAIDKANELGIMQ</sequence>
<dbReference type="RefSeq" id="WP_132795927.1">
    <property type="nucleotide sequence ID" value="NZ_SLXM01000013.1"/>
</dbReference>
<accession>A0A4R2NKN8</accession>
<gene>
    <name evidence="2" type="ORF">EV195_1137</name>
</gene>
<keyword evidence="3" id="KW-1185">Reference proteome</keyword>
<dbReference type="Proteomes" id="UP000294564">
    <property type="component" value="Unassembled WGS sequence"/>
</dbReference>
<feature type="chain" id="PRO_5020359833" description="Immunity protein 51 of polymorphic toxin system" evidence="1">
    <location>
        <begin position="27"/>
        <end position="151"/>
    </location>
</feature>
<reference evidence="2 3" key="1">
    <citation type="submission" date="2019-03" db="EMBL/GenBank/DDBJ databases">
        <title>Genomic Encyclopedia of Type Strains, Phase IV (KMG-IV): sequencing the most valuable type-strain genomes for metagenomic binning, comparative biology and taxonomic classification.</title>
        <authorList>
            <person name="Goeker M."/>
        </authorList>
    </citation>
    <scope>NUCLEOTIDE SEQUENCE [LARGE SCALE GENOMIC DNA]</scope>
    <source>
        <strain evidence="2 3">DSM 14836</strain>
    </source>
</reference>
<keyword evidence="1" id="KW-0732">Signal</keyword>
<protein>
    <recommendedName>
        <fullName evidence="4">Immunity protein 51 of polymorphic toxin system</fullName>
    </recommendedName>
</protein>
<evidence type="ECO:0000313" key="3">
    <source>
        <dbReference type="Proteomes" id="UP000294564"/>
    </source>
</evidence>
<evidence type="ECO:0000256" key="1">
    <source>
        <dbReference type="SAM" id="SignalP"/>
    </source>
</evidence>
<evidence type="ECO:0000313" key="2">
    <source>
        <dbReference type="EMBL" id="TCP22159.1"/>
    </source>
</evidence>
<proteinExistence type="predicted"/>
<name>A0A4R2NKN8_9FLAO</name>
<dbReference type="OrthoDB" id="980886at2"/>
<comment type="caution">
    <text evidence="2">The sequence shown here is derived from an EMBL/GenBank/DDBJ whole genome shotgun (WGS) entry which is preliminary data.</text>
</comment>
<organism evidence="2 3">
    <name type="scientific">Tenacibaculum skagerrakense</name>
    <dbReference type="NCBI Taxonomy" id="186571"/>
    <lineage>
        <taxon>Bacteria</taxon>
        <taxon>Pseudomonadati</taxon>
        <taxon>Bacteroidota</taxon>
        <taxon>Flavobacteriia</taxon>
        <taxon>Flavobacteriales</taxon>
        <taxon>Flavobacteriaceae</taxon>
        <taxon>Tenacibaculum</taxon>
    </lineage>
</organism>
<dbReference type="EMBL" id="SLXM01000013">
    <property type="protein sequence ID" value="TCP22159.1"/>
    <property type="molecule type" value="Genomic_DNA"/>
</dbReference>